<evidence type="ECO:0000256" key="1">
    <source>
        <dbReference type="SAM" id="MobiDB-lite"/>
    </source>
</evidence>
<keyword evidence="3" id="KW-1185">Reference proteome</keyword>
<name>A0A0N5AZE3_9BILA</name>
<reference evidence="4" key="1">
    <citation type="submission" date="2017-02" db="UniProtKB">
        <authorList>
            <consortium name="WormBaseParasite"/>
        </authorList>
    </citation>
    <scope>IDENTIFICATION</scope>
</reference>
<feature type="region of interest" description="Disordered" evidence="1">
    <location>
        <begin position="243"/>
        <end position="276"/>
    </location>
</feature>
<keyword evidence="2" id="KW-0732">Signal</keyword>
<accession>A0A0N5AZE3</accession>
<proteinExistence type="predicted"/>
<feature type="region of interest" description="Disordered" evidence="1">
    <location>
        <begin position="44"/>
        <end position="70"/>
    </location>
</feature>
<organism evidence="3 4">
    <name type="scientific">Syphacia muris</name>
    <dbReference type="NCBI Taxonomy" id="451379"/>
    <lineage>
        <taxon>Eukaryota</taxon>
        <taxon>Metazoa</taxon>
        <taxon>Ecdysozoa</taxon>
        <taxon>Nematoda</taxon>
        <taxon>Chromadorea</taxon>
        <taxon>Rhabditida</taxon>
        <taxon>Spirurina</taxon>
        <taxon>Oxyuridomorpha</taxon>
        <taxon>Oxyuroidea</taxon>
        <taxon>Oxyuridae</taxon>
        <taxon>Syphacia</taxon>
    </lineage>
</organism>
<evidence type="ECO:0000313" key="3">
    <source>
        <dbReference type="Proteomes" id="UP000046393"/>
    </source>
</evidence>
<dbReference type="AlphaFoldDB" id="A0A0N5AZE3"/>
<dbReference type="Proteomes" id="UP000046393">
    <property type="component" value="Unplaced"/>
</dbReference>
<dbReference type="WBParaSite" id="SMUV_0001036701-mRNA-1">
    <property type="protein sequence ID" value="SMUV_0001036701-mRNA-1"/>
    <property type="gene ID" value="SMUV_0001036701"/>
</dbReference>
<feature type="compositionally biased region" description="Low complexity" evidence="1">
    <location>
        <begin position="261"/>
        <end position="276"/>
    </location>
</feature>
<feature type="compositionally biased region" description="Low complexity" evidence="1">
    <location>
        <begin position="44"/>
        <end position="57"/>
    </location>
</feature>
<evidence type="ECO:0000256" key="2">
    <source>
        <dbReference type="SAM" id="SignalP"/>
    </source>
</evidence>
<protein>
    <submittedName>
        <fullName evidence="4">Uncharacterized protein</fullName>
    </submittedName>
</protein>
<evidence type="ECO:0000313" key="4">
    <source>
        <dbReference type="WBParaSite" id="SMUV_0001036701-mRNA-1"/>
    </source>
</evidence>
<feature type="chain" id="PRO_5005893555" evidence="2">
    <location>
        <begin position="23"/>
        <end position="276"/>
    </location>
</feature>
<sequence length="276" mass="30245">MLQWPLVIVMLLLDTLSPVALATADIGSDKLFTINTWITKDVSSTSSTQSSDLSPSQHNNTSEERNPSINMDNTKSELLRILQSQVVVKEDVATHEKIPTITEAKFRIALEKVLKRKFGESSYMLSNQRLSSSSTINTTTAKPCKLIHYTSSLDSQTNLFSASAFSSPLVCQFFVFGTLFGVVCSISTCTWCLKPNTETPSTPTSEVNPTNVPAPIDYSKPYMIKCDSRGSCYASPLDDDEVPPLPSYADALECPKEPTYSSNSKLQDSSNSINTV</sequence>
<feature type="signal peptide" evidence="2">
    <location>
        <begin position="1"/>
        <end position="22"/>
    </location>
</feature>